<evidence type="ECO:0000313" key="2">
    <source>
        <dbReference type="Proteomes" id="UP000198418"/>
    </source>
</evidence>
<dbReference type="Proteomes" id="UP000198418">
    <property type="component" value="Unassembled WGS sequence"/>
</dbReference>
<protein>
    <submittedName>
        <fullName evidence="1">Uncharacterized protein</fullName>
    </submittedName>
</protein>
<proteinExistence type="predicted"/>
<dbReference type="AlphaFoldDB" id="A0A212QHX9"/>
<evidence type="ECO:0000313" key="1">
    <source>
        <dbReference type="EMBL" id="SNB58905.1"/>
    </source>
</evidence>
<dbReference type="RefSeq" id="WP_141098326.1">
    <property type="nucleotide sequence ID" value="NZ_FYDG01000001.1"/>
</dbReference>
<accession>A0A212QHX9</accession>
<name>A0A212QHX9_RHOAC</name>
<keyword evidence="2" id="KW-1185">Reference proteome</keyword>
<sequence>METSILIALSLAHIVLGASVAYLNITAANDRLRAAARRDGAQLRVALRAEMASLLEFCTNNLTRLAGGRNVLSSRASVFIYRGNVARLITMEPHEIAVIVAAYSRIDYLDHVLAASMTPVGVMIYKPPAGAFATEEIEEAMNVARRALQDAIATLDRADAERREEAPRFRLLRQAKKLAPR</sequence>
<gene>
    <name evidence="1" type="ORF">SAMN06265338_101583</name>
</gene>
<reference evidence="2" key="1">
    <citation type="submission" date="2017-06" db="EMBL/GenBank/DDBJ databases">
        <authorList>
            <person name="Varghese N."/>
            <person name="Submissions S."/>
        </authorList>
    </citation>
    <scope>NUCLEOTIDE SEQUENCE [LARGE SCALE GENOMIC DNA]</scope>
    <source>
        <strain evidence="2">DSM 137</strain>
    </source>
</reference>
<dbReference type="EMBL" id="FYDG01000001">
    <property type="protein sequence ID" value="SNB58905.1"/>
    <property type="molecule type" value="Genomic_DNA"/>
</dbReference>
<organism evidence="1 2">
    <name type="scientific">Rhodoblastus acidophilus</name>
    <name type="common">Rhodopseudomonas acidophila</name>
    <dbReference type="NCBI Taxonomy" id="1074"/>
    <lineage>
        <taxon>Bacteria</taxon>
        <taxon>Pseudomonadati</taxon>
        <taxon>Pseudomonadota</taxon>
        <taxon>Alphaproteobacteria</taxon>
        <taxon>Hyphomicrobiales</taxon>
        <taxon>Rhodoblastaceae</taxon>
        <taxon>Rhodoblastus</taxon>
    </lineage>
</organism>